<dbReference type="GO" id="GO:0005524">
    <property type="term" value="F:ATP binding"/>
    <property type="evidence" value="ECO:0007669"/>
    <property type="project" value="UniProtKB-KW"/>
</dbReference>
<organism evidence="3">
    <name type="scientific">Arundo donax</name>
    <name type="common">Giant reed</name>
    <name type="synonym">Donax arundinaceus</name>
    <dbReference type="NCBI Taxonomy" id="35708"/>
    <lineage>
        <taxon>Eukaryota</taxon>
        <taxon>Viridiplantae</taxon>
        <taxon>Streptophyta</taxon>
        <taxon>Embryophyta</taxon>
        <taxon>Tracheophyta</taxon>
        <taxon>Spermatophyta</taxon>
        <taxon>Magnoliopsida</taxon>
        <taxon>Liliopsida</taxon>
        <taxon>Poales</taxon>
        <taxon>Poaceae</taxon>
        <taxon>PACMAD clade</taxon>
        <taxon>Arundinoideae</taxon>
        <taxon>Arundineae</taxon>
        <taxon>Arundo</taxon>
    </lineage>
</organism>
<keyword evidence="3" id="KW-0645">Protease</keyword>
<accession>A0A0A9CP88</accession>
<keyword evidence="2" id="KW-0732">Signal</keyword>
<evidence type="ECO:0000256" key="2">
    <source>
        <dbReference type="SAM" id="SignalP"/>
    </source>
</evidence>
<evidence type="ECO:0000313" key="3">
    <source>
        <dbReference type="EMBL" id="JAD76258.1"/>
    </source>
</evidence>
<keyword evidence="3" id="KW-0547">Nucleotide-binding</keyword>
<protein>
    <submittedName>
        <fullName evidence="3">ATP-dependent clp protease ATP-binding subunit clpx, putative</fullName>
    </submittedName>
</protein>
<keyword evidence="3" id="KW-0378">Hydrolase</keyword>
<proteinExistence type="predicted"/>
<name>A0A0A9CP88_ARUDO</name>
<keyword evidence="3" id="KW-0067">ATP-binding</keyword>
<evidence type="ECO:0000256" key="1">
    <source>
        <dbReference type="SAM" id="MobiDB-lite"/>
    </source>
</evidence>
<dbReference type="GO" id="GO:0008233">
    <property type="term" value="F:peptidase activity"/>
    <property type="evidence" value="ECO:0007669"/>
    <property type="project" value="UniProtKB-KW"/>
</dbReference>
<feature type="chain" id="PRO_5002060874" evidence="2">
    <location>
        <begin position="21"/>
        <end position="117"/>
    </location>
</feature>
<dbReference type="AlphaFoldDB" id="A0A0A9CP88"/>
<dbReference type="GO" id="GO:0006508">
    <property type="term" value="P:proteolysis"/>
    <property type="evidence" value="ECO:0007669"/>
    <property type="project" value="UniProtKB-KW"/>
</dbReference>
<reference evidence="3" key="1">
    <citation type="submission" date="2014-09" db="EMBL/GenBank/DDBJ databases">
        <authorList>
            <person name="Magalhaes I.L.F."/>
            <person name="Oliveira U."/>
            <person name="Santos F.R."/>
            <person name="Vidigal T.H.D.A."/>
            <person name="Brescovit A.D."/>
            <person name="Santos A.J."/>
        </authorList>
    </citation>
    <scope>NUCLEOTIDE SEQUENCE</scope>
    <source>
        <tissue evidence="3">Shoot tissue taken approximately 20 cm above the soil surface</tissue>
    </source>
</reference>
<feature type="signal peptide" evidence="2">
    <location>
        <begin position="1"/>
        <end position="20"/>
    </location>
</feature>
<dbReference type="EMBL" id="GBRH01221637">
    <property type="protein sequence ID" value="JAD76258.1"/>
    <property type="molecule type" value="Transcribed_RNA"/>
</dbReference>
<sequence length="117" mass="12446">MSRLMLRLSTFFVILSTSSMYTIPCCAACTLKSATVSNLYNIDSTSSPTYPAWVNVVASAITNGTFTKRANVFASKVLPEPVGPINRTLLFSSSTLSSSSASPSKPPKSAPDPLCKF</sequence>
<feature type="region of interest" description="Disordered" evidence="1">
    <location>
        <begin position="95"/>
        <end position="117"/>
    </location>
</feature>
<reference evidence="3" key="2">
    <citation type="journal article" date="2015" name="Data Brief">
        <title>Shoot transcriptome of the giant reed, Arundo donax.</title>
        <authorList>
            <person name="Barrero R.A."/>
            <person name="Guerrero F.D."/>
            <person name="Moolhuijzen P."/>
            <person name="Goolsby J.A."/>
            <person name="Tidwell J."/>
            <person name="Bellgard S.E."/>
            <person name="Bellgard M.I."/>
        </authorList>
    </citation>
    <scope>NUCLEOTIDE SEQUENCE</scope>
    <source>
        <tissue evidence="3">Shoot tissue taken approximately 20 cm above the soil surface</tissue>
    </source>
</reference>